<dbReference type="HOGENOM" id="CLU_115178_0_0_1"/>
<accession>A0A0D3IT73</accession>
<organism evidence="2 3">
    <name type="scientific">Emiliania huxleyi (strain CCMP1516)</name>
    <dbReference type="NCBI Taxonomy" id="280463"/>
    <lineage>
        <taxon>Eukaryota</taxon>
        <taxon>Haptista</taxon>
        <taxon>Haptophyta</taxon>
        <taxon>Prymnesiophyceae</taxon>
        <taxon>Isochrysidales</taxon>
        <taxon>Noelaerhabdaceae</taxon>
        <taxon>Emiliania</taxon>
    </lineage>
</organism>
<dbReference type="EnsemblProtists" id="EOD14458">
    <property type="protein sequence ID" value="EOD14458"/>
    <property type="gene ID" value="EMIHUDRAFT_211930"/>
</dbReference>
<evidence type="ECO:0000313" key="3">
    <source>
        <dbReference type="Proteomes" id="UP000013827"/>
    </source>
</evidence>
<feature type="region of interest" description="Disordered" evidence="1">
    <location>
        <begin position="124"/>
        <end position="169"/>
    </location>
</feature>
<sequence length="185" mass="19643">MHDRPPSDGSPASPAADAAAHAVADPVPLTLSDIRTSYDNFEVAGFGQALSSASHPGTNSWAFTLDYETMQWMQLDQNGDANSWSLGEFLAQDEVRVMMLDPACTKSLTFREFVNGPNTLSKSTAISNSDNWTGAPGTEDDGSLDDIPSSTDAFTAAGPGPSSAASDGLHVIERVQKRWLPQLTP</sequence>
<dbReference type="Proteomes" id="UP000013827">
    <property type="component" value="Unassembled WGS sequence"/>
</dbReference>
<reference evidence="2" key="2">
    <citation type="submission" date="2024-10" db="UniProtKB">
        <authorList>
            <consortium name="EnsemblProtists"/>
        </authorList>
    </citation>
    <scope>IDENTIFICATION</scope>
</reference>
<keyword evidence="3" id="KW-1185">Reference proteome</keyword>
<dbReference type="GeneID" id="17260612"/>
<feature type="compositionally biased region" description="Low complexity" evidence="1">
    <location>
        <begin position="7"/>
        <end position="21"/>
    </location>
</feature>
<protein>
    <recommendedName>
        <fullName evidence="4">F5/8 type C domain-containing protein</fullName>
    </recommendedName>
</protein>
<dbReference type="KEGG" id="ehx:EMIHUDRAFT_211930"/>
<evidence type="ECO:0008006" key="4">
    <source>
        <dbReference type="Google" id="ProtNLM"/>
    </source>
</evidence>
<dbReference type="PaxDb" id="2903-EOD14458"/>
<dbReference type="RefSeq" id="XP_005766887.1">
    <property type="nucleotide sequence ID" value="XM_005766830.1"/>
</dbReference>
<name>A0A0D3IT73_EMIH1</name>
<reference evidence="3" key="1">
    <citation type="journal article" date="2013" name="Nature">
        <title>Pan genome of the phytoplankton Emiliania underpins its global distribution.</title>
        <authorList>
            <person name="Read B.A."/>
            <person name="Kegel J."/>
            <person name="Klute M.J."/>
            <person name="Kuo A."/>
            <person name="Lefebvre S.C."/>
            <person name="Maumus F."/>
            <person name="Mayer C."/>
            <person name="Miller J."/>
            <person name="Monier A."/>
            <person name="Salamov A."/>
            <person name="Young J."/>
            <person name="Aguilar M."/>
            <person name="Claverie J.M."/>
            <person name="Frickenhaus S."/>
            <person name="Gonzalez K."/>
            <person name="Herman E.K."/>
            <person name="Lin Y.C."/>
            <person name="Napier J."/>
            <person name="Ogata H."/>
            <person name="Sarno A.F."/>
            <person name="Shmutz J."/>
            <person name="Schroeder D."/>
            <person name="de Vargas C."/>
            <person name="Verret F."/>
            <person name="von Dassow P."/>
            <person name="Valentin K."/>
            <person name="Van de Peer Y."/>
            <person name="Wheeler G."/>
            <person name="Dacks J.B."/>
            <person name="Delwiche C.F."/>
            <person name="Dyhrman S.T."/>
            <person name="Glockner G."/>
            <person name="John U."/>
            <person name="Richards T."/>
            <person name="Worden A.Z."/>
            <person name="Zhang X."/>
            <person name="Grigoriev I.V."/>
            <person name="Allen A.E."/>
            <person name="Bidle K."/>
            <person name="Borodovsky M."/>
            <person name="Bowler C."/>
            <person name="Brownlee C."/>
            <person name="Cock J.M."/>
            <person name="Elias M."/>
            <person name="Gladyshev V.N."/>
            <person name="Groth M."/>
            <person name="Guda C."/>
            <person name="Hadaegh A."/>
            <person name="Iglesias-Rodriguez M.D."/>
            <person name="Jenkins J."/>
            <person name="Jones B.M."/>
            <person name="Lawson T."/>
            <person name="Leese F."/>
            <person name="Lindquist E."/>
            <person name="Lobanov A."/>
            <person name="Lomsadze A."/>
            <person name="Malik S.B."/>
            <person name="Marsh M.E."/>
            <person name="Mackinder L."/>
            <person name="Mock T."/>
            <person name="Mueller-Roeber B."/>
            <person name="Pagarete A."/>
            <person name="Parker M."/>
            <person name="Probert I."/>
            <person name="Quesneville H."/>
            <person name="Raines C."/>
            <person name="Rensing S.A."/>
            <person name="Riano-Pachon D.M."/>
            <person name="Richier S."/>
            <person name="Rokitta S."/>
            <person name="Shiraiwa Y."/>
            <person name="Soanes D.M."/>
            <person name="van der Giezen M."/>
            <person name="Wahlund T.M."/>
            <person name="Williams B."/>
            <person name="Wilson W."/>
            <person name="Wolfe G."/>
            <person name="Wurch L.L."/>
        </authorList>
    </citation>
    <scope>NUCLEOTIDE SEQUENCE</scope>
</reference>
<dbReference type="AlphaFoldDB" id="A0A0D3IT73"/>
<evidence type="ECO:0000256" key="1">
    <source>
        <dbReference type="SAM" id="MobiDB-lite"/>
    </source>
</evidence>
<evidence type="ECO:0000313" key="2">
    <source>
        <dbReference type="EnsemblProtists" id="EOD14458"/>
    </source>
</evidence>
<feature type="compositionally biased region" description="Low complexity" evidence="1">
    <location>
        <begin position="156"/>
        <end position="166"/>
    </location>
</feature>
<feature type="region of interest" description="Disordered" evidence="1">
    <location>
        <begin position="1"/>
        <end position="21"/>
    </location>
</feature>
<proteinExistence type="predicted"/>